<dbReference type="PANTHER" id="PTHR33692">
    <property type="entry name" value="RIBOSOME MATURATION FACTOR RIMM"/>
    <property type="match status" value="1"/>
</dbReference>
<organism evidence="8 9">
    <name type="scientific">Thiobacillus sedimenti</name>
    <dbReference type="NCBI Taxonomy" id="3110231"/>
    <lineage>
        <taxon>Bacteria</taxon>
        <taxon>Pseudomonadati</taxon>
        <taxon>Pseudomonadota</taxon>
        <taxon>Betaproteobacteria</taxon>
        <taxon>Nitrosomonadales</taxon>
        <taxon>Thiobacillaceae</taxon>
        <taxon>Thiobacillus</taxon>
    </lineage>
</organism>
<feature type="domain" description="Ribosome maturation factor RimM PRC barrel" evidence="7">
    <location>
        <begin position="100"/>
        <end position="165"/>
    </location>
</feature>
<dbReference type="RefSeq" id="WP_324779371.1">
    <property type="nucleotide sequence ID" value="NZ_CP141769.1"/>
</dbReference>
<keyword evidence="3 5" id="KW-0698">rRNA processing</keyword>
<dbReference type="InterPro" id="IPR011033">
    <property type="entry name" value="PRC_barrel-like_sf"/>
</dbReference>
<dbReference type="PANTHER" id="PTHR33692:SF1">
    <property type="entry name" value="RIBOSOME MATURATION FACTOR RIMM"/>
    <property type="match status" value="1"/>
</dbReference>
<name>A0ABZ1CI18_9PROT</name>
<evidence type="ECO:0000256" key="5">
    <source>
        <dbReference type="HAMAP-Rule" id="MF_00014"/>
    </source>
</evidence>
<keyword evidence="2 5" id="KW-0690">Ribosome biogenesis</keyword>
<comment type="subunit">
    <text evidence="5">Binds ribosomal protein uS19.</text>
</comment>
<evidence type="ECO:0000256" key="1">
    <source>
        <dbReference type="ARBA" id="ARBA00022490"/>
    </source>
</evidence>
<comment type="domain">
    <text evidence="5">The PRC barrel domain binds ribosomal protein uS19.</text>
</comment>
<sequence length="166" mass="18144">MNNDWVVMGRIAAPFGVKGWVKVQPFSEDPGALMDFESWRVGRGEQQAHYTVDAIQDHGKALVAKLAGIDGRDAAYALRGQEISVAKSDLPPPEENEYYWSDLIGLKVVNREGIELGTVDSLMESGANDLLVVKGSREHLIPFVAAFVGKVDLPGGTIEVDWGEDY</sequence>
<dbReference type="HAMAP" id="MF_00014">
    <property type="entry name" value="Ribosome_mat_RimM"/>
    <property type="match status" value="1"/>
</dbReference>
<evidence type="ECO:0000256" key="3">
    <source>
        <dbReference type="ARBA" id="ARBA00022552"/>
    </source>
</evidence>
<dbReference type="Gene3D" id="2.30.30.240">
    <property type="entry name" value="PRC-barrel domain"/>
    <property type="match status" value="1"/>
</dbReference>
<reference evidence="8 9" key="1">
    <citation type="submission" date="2023-12" db="EMBL/GenBank/DDBJ databases">
        <title>Thiobacillus sedimentum sp. nov., a chemolithoautotrophic sulfur-oxidizing bacterium isolated from freshwater sediment.</title>
        <authorList>
            <person name="Luo J."/>
            <person name="Dai C."/>
        </authorList>
    </citation>
    <scope>NUCLEOTIDE SEQUENCE [LARGE SCALE GENOMIC DNA]</scope>
    <source>
        <strain evidence="8 9">SCUT-2</strain>
    </source>
</reference>
<dbReference type="SUPFAM" id="SSF50346">
    <property type="entry name" value="PRC-barrel domain"/>
    <property type="match status" value="1"/>
</dbReference>
<evidence type="ECO:0000259" key="6">
    <source>
        <dbReference type="Pfam" id="PF01782"/>
    </source>
</evidence>
<dbReference type="Proteomes" id="UP001334732">
    <property type="component" value="Chromosome"/>
</dbReference>
<feature type="domain" description="RimM N-terminal" evidence="6">
    <location>
        <begin position="7"/>
        <end position="88"/>
    </location>
</feature>
<comment type="subcellular location">
    <subcellularLocation>
        <location evidence="5">Cytoplasm</location>
    </subcellularLocation>
</comment>
<comment type="similarity">
    <text evidence="5">Belongs to the RimM family.</text>
</comment>
<evidence type="ECO:0000256" key="4">
    <source>
        <dbReference type="ARBA" id="ARBA00023186"/>
    </source>
</evidence>
<dbReference type="InterPro" id="IPR036976">
    <property type="entry name" value="RimM_N_sf"/>
</dbReference>
<protein>
    <recommendedName>
        <fullName evidence="5">Ribosome maturation factor RimM</fullName>
    </recommendedName>
</protein>
<dbReference type="Pfam" id="PF24986">
    <property type="entry name" value="PRC_RimM"/>
    <property type="match status" value="1"/>
</dbReference>
<dbReference type="Gene3D" id="2.40.30.60">
    <property type="entry name" value="RimM"/>
    <property type="match status" value="1"/>
</dbReference>
<dbReference type="InterPro" id="IPR009000">
    <property type="entry name" value="Transl_B-barrel_sf"/>
</dbReference>
<gene>
    <name evidence="5 8" type="primary">rimM</name>
    <name evidence="8" type="ORF">VA613_12640</name>
</gene>
<keyword evidence="4 5" id="KW-0143">Chaperone</keyword>
<dbReference type="InterPro" id="IPR002676">
    <property type="entry name" value="RimM_N"/>
</dbReference>
<dbReference type="InterPro" id="IPR056792">
    <property type="entry name" value="PRC_RimM"/>
</dbReference>
<evidence type="ECO:0000256" key="2">
    <source>
        <dbReference type="ARBA" id="ARBA00022517"/>
    </source>
</evidence>
<accession>A0ABZ1CI18</accession>
<evidence type="ECO:0000259" key="7">
    <source>
        <dbReference type="Pfam" id="PF24986"/>
    </source>
</evidence>
<dbReference type="Pfam" id="PF01782">
    <property type="entry name" value="RimM"/>
    <property type="match status" value="1"/>
</dbReference>
<evidence type="ECO:0000313" key="9">
    <source>
        <dbReference type="Proteomes" id="UP001334732"/>
    </source>
</evidence>
<dbReference type="SUPFAM" id="SSF50447">
    <property type="entry name" value="Translation proteins"/>
    <property type="match status" value="1"/>
</dbReference>
<dbReference type="InterPro" id="IPR011961">
    <property type="entry name" value="RimM"/>
</dbReference>
<evidence type="ECO:0000313" key="8">
    <source>
        <dbReference type="EMBL" id="WRS38839.1"/>
    </source>
</evidence>
<dbReference type="NCBIfam" id="TIGR02273">
    <property type="entry name" value="16S_RimM"/>
    <property type="match status" value="1"/>
</dbReference>
<keyword evidence="1 5" id="KW-0963">Cytoplasm</keyword>
<keyword evidence="9" id="KW-1185">Reference proteome</keyword>
<dbReference type="EMBL" id="CP141769">
    <property type="protein sequence ID" value="WRS38839.1"/>
    <property type="molecule type" value="Genomic_DNA"/>
</dbReference>
<comment type="function">
    <text evidence="5">An accessory protein needed during the final step in the assembly of 30S ribosomal subunit, possibly for assembly of the head region. Essential for efficient processing of 16S rRNA. May be needed both before and after RbfA during the maturation of 16S rRNA. It has affinity for free ribosomal 30S subunits but not for 70S ribosomes.</text>
</comment>
<proteinExistence type="inferred from homology"/>